<evidence type="ECO:0000313" key="3">
    <source>
        <dbReference type="Proteomes" id="UP000628463"/>
    </source>
</evidence>
<feature type="transmembrane region" description="Helical" evidence="1">
    <location>
        <begin position="50"/>
        <end position="75"/>
    </location>
</feature>
<comment type="caution">
    <text evidence="2">The sequence shown here is derived from an EMBL/GenBank/DDBJ whole genome shotgun (WGS) entry which is preliminary data.</text>
</comment>
<feature type="transmembrane region" description="Helical" evidence="1">
    <location>
        <begin position="245"/>
        <end position="272"/>
    </location>
</feature>
<keyword evidence="1" id="KW-1133">Transmembrane helix</keyword>
<keyword evidence="1" id="KW-0812">Transmembrane</keyword>
<dbReference type="EMBL" id="JACOPD010000012">
    <property type="protein sequence ID" value="MBC5681866.1"/>
    <property type="molecule type" value="Genomic_DNA"/>
</dbReference>
<reference evidence="2 3" key="1">
    <citation type="submission" date="2020-08" db="EMBL/GenBank/DDBJ databases">
        <title>Genome public.</title>
        <authorList>
            <person name="Liu C."/>
            <person name="Sun Q."/>
        </authorList>
    </citation>
    <scope>NUCLEOTIDE SEQUENCE [LARGE SCALE GENOMIC DNA]</scope>
    <source>
        <strain evidence="2 3">NSJ-43</strain>
    </source>
</reference>
<feature type="transmembrane region" description="Helical" evidence="1">
    <location>
        <begin position="153"/>
        <end position="184"/>
    </location>
</feature>
<feature type="transmembrane region" description="Helical" evidence="1">
    <location>
        <begin position="14"/>
        <end position="35"/>
    </location>
</feature>
<accession>A0ABR7G350</accession>
<gene>
    <name evidence="2" type="ORF">H8S01_13005</name>
</gene>
<keyword evidence="1" id="KW-0472">Membrane</keyword>
<dbReference type="Proteomes" id="UP000628463">
    <property type="component" value="Unassembled WGS sequence"/>
</dbReference>
<organism evidence="2 3">
    <name type="scientific">Lachnospira hominis</name>
    <name type="common">ex Liu et al. 2021</name>
    <dbReference type="NCBI Taxonomy" id="2763051"/>
    <lineage>
        <taxon>Bacteria</taxon>
        <taxon>Bacillati</taxon>
        <taxon>Bacillota</taxon>
        <taxon>Clostridia</taxon>
        <taxon>Lachnospirales</taxon>
        <taxon>Lachnospiraceae</taxon>
        <taxon>Lachnospira</taxon>
    </lineage>
</organism>
<feature type="transmembrane region" description="Helical" evidence="1">
    <location>
        <begin position="196"/>
        <end position="225"/>
    </location>
</feature>
<evidence type="ECO:0000256" key="1">
    <source>
        <dbReference type="SAM" id="Phobius"/>
    </source>
</evidence>
<keyword evidence="3" id="KW-1185">Reference proteome</keyword>
<feature type="transmembrane region" description="Helical" evidence="1">
    <location>
        <begin position="108"/>
        <end position="133"/>
    </location>
</feature>
<sequence>MLGKLIKYEMKSQGFMYAGIYIVVMILSIVTFGAYKINTAMGGNPVFSTIYRFAVAGAVIALIVMFIITLVMSILRYRNNLLKDEGYLMHTLPVSAASLHFSKMIASIIWFAADFIVLMLSIGFITGDLKYSWIKKLKMFMSAETDGTATGMVISGITGTVVAITVLYIIISIISALSTFYVCLDLGSLSYSSKGIMAFVWYIILYFVGQILSLIGLVILCIIMYGGNFMEVMQMPQSDAATIDFVKGTFIMAGIISVILIIVYNFISIYILDRKLNLE</sequence>
<dbReference type="RefSeq" id="WP_021866662.1">
    <property type="nucleotide sequence ID" value="NZ_JACOPD010000012.1"/>
</dbReference>
<proteinExistence type="predicted"/>
<name>A0ABR7G350_9FIRM</name>
<evidence type="ECO:0008006" key="4">
    <source>
        <dbReference type="Google" id="ProtNLM"/>
    </source>
</evidence>
<protein>
    <recommendedName>
        <fullName evidence="4">ABC transporter permease</fullName>
    </recommendedName>
</protein>
<evidence type="ECO:0000313" key="2">
    <source>
        <dbReference type="EMBL" id="MBC5681866.1"/>
    </source>
</evidence>